<dbReference type="PROSITE" id="PS51722">
    <property type="entry name" value="G_TR_2"/>
    <property type="match status" value="1"/>
</dbReference>
<dbReference type="Gene3D" id="3.30.70.240">
    <property type="match status" value="1"/>
</dbReference>
<dbReference type="Gene3D" id="3.40.50.300">
    <property type="entry name" value="P-loop containing nucleotide triphosphate hydrolases"/>
    <property type="match status" value="1"/>
</dbReference>
<dbReference type="FunFam" id="2.40.30.10:FF:000015">
    <property type="entry name" value="Translation factor GUF1, mitochondrial"/>
    <property type="match status" value="1"/>
</dbReference>
<dbReference type="CDD" id="cd16260">
    <property type="entry name" value="EF4_III"/>
    <property type="match status" value="1"/>
</dbReference>
<dbReference type="FunFam" id="3.30.70.2570:FF:000001">
    <property type="entry name" value="Translation factor GUF1, mitochondrial"/>
    <property type="match status" value="1"/>
</dbReference>
<dbReference type="InterPro" id="IPR035647">
    <property type="entry name" value="EFG_III/V"/>
</dbReference>
<evidence type="ECO:0000256" key="1">
    <source>
        <dbReference type="ARBA" id="ARBA00005454"/>
    </source>
</evidence>
<dbReference type="PANTHER" id="PTHR43512:SF4">
    <property type="entry name" value="TRANSLATION FACTOR GUF1 HOMOLOG, CHLOROPLASTIC"/>
    <property type="match status" value="1"/>
</dbReference>
<dbReference type="Pfam" id="PF06421">
    <property type="entry name" value="LepA_C"/>
    <property type="match status" value="1"/>
</dbReference>
<dbReference type="InterPro" id="IPR009000">
    <property type="entry name" value="Transl_B-barrel_sf"/>
</dbReference>
<dbReference type="Gene3D" id="3.30.70.870">
    <property type="entry name" value="Elongation Factor G (Translational Gtpase), domain 3"/>
    <property type="match status" value="1"/>
</dbReference>
<keyword evidence="7" id="KW-0251">Elongation factor</keyword>
<dbReference type="FunFam" id="3.30.70.240:FF:000007">
    <property type="entry name" value="Translation factor GUF1, mitochondrial"/>
    <property type="match status" value="1"/>
</dbReference>
<evidence type="ECO:0000256" key="2">
    <source>
        <dbReference type="ARBA" id="ARBA00022741"/>
    </source>
</evidence>
<gene>
    <name evidence="7" type="primary">lepA_43</name>
    <name evidence="7" type="ORF">SDC9_116764</name>
</gene>
<dbReference type="InterPro" id="IPR035654">
    <property type="entry name" value="LepA_IV"/>
</dbReference>
<comment type="caution">
    <text evidence="7">The sequence shown here is derived from an EMBL/GenBank/DDBJ whole genome shotgun (WGS) entry which is preliminary data.</text>
</comment>
<dbReference type="InterPro" id="IPR027417">
    <property type="entry name" value="P-loop_NTPase"/>
</dbReference>
<name>A0A645BWB5_9ZZZZ</name>
<dbReference type="SUPFAM" id="SSF54980">
    <property type="entry name" value="EF-G C-terminal domain-like"/>
    <property type="match status" value="2"/>
</dbReference>
<sequence>MIDTPGHVDFTYEVSRALGACEGALLLIDATQGVQAQTVANVSLAFKLNLKVIPLINKIDLPASDVNLCFEQMEEILAIPREEAMLVSGKTGAGVPELLEAIVKRVPPPVDRGDNASALIFDSTYDAYRGVVVYVRVMSGSFSRGDRMKLFSTGLESEIKEVGFFSPEMRACEELTAGSVGYLIPNIKSPSDTRIGDTVTLAKAPCSEPLPGFREVRPMVFSGIYPIDSADYDQLKFSMSKLQLNDAAFFYQAESSAALGFGFRCGFLGLLHMEIIQERLRREYDMDIIATYPSVVYHVYMKDGTMVEIDNPVYLPDPSGIDRIEEPLIQAKLMLPNPYIGDVMNLVMSKRGICTRTDSVDGNHVIITAELPMHEILIDFHDKLKSITRGYGSMDYEPAGYRADKLVRLDILVNGEPVDAFASIVHVDMAYGRGHLLAERLKNVIPAQQFQIAIQAAIGGKIVARETIRQLRKNVLAKCYGGDISRKRKLLEKQKEGKKRMKMIGAVNIPQEAFVAVLRNNDDSK</sequence>
<dbReference type="HAMAP" id="MF_00071">
    <property type="entry name" value="LepA"/>
    <property type="match status" value="1"/>
</dbReference>
<evidence type="ECO:0000256" key="3">
    <source>
        <dbReference type="ARBA" id="ARBA00022801"/>
    </source>
</evidence>
<dbReference type="GO" id="GO:0043022">
    <property type="term" value="F:ribosome binding"/>
    <property type="evidence" value="ECO:0007669"/>
    <property type="project" value="TreeGrafter"/>
</dbReference>
<feature type="domain" description="Tr-type G" evidence="6">
    <location>
        <begin position="1"/>
        <end position="110"/>
    </location>
</feature>
<dbReference type="GO" id="GO:0005525">
    <property type="term" value="F:GTP binding"/>
    <property type="evidence" value="ECO:0007669"/>
    <property type="project" value="UniProtKB-KW"/>
</dbReference>
<dbReference type="InterPro" id="IPR000795">
    <property type="entry name" value="T_Tr_GTP-bd_dom"/>
</dbReference>
<keyword evidence="4" id="KW-0648">Protein biosynthesis</keyword>
<dbReference type="InterPro" id="IPR006297">
    <property type="entry name" value="EF-4"/>
</dbReference>
<proteinExistence type="inferred from homology"/>
<dbReference type="FunFam" id="3.30.70.870:FF:000004">
    <property type="entry name" value="Translation factor GUF1, mitochondrial"/>
    <property type="match status" value="1"/>
</dbReference>
<dbReference type="PANTHER" id="PTHR43512">
    <property type="entry name" value="TRANSLATION FACTOR GUF1-RELATED"/>
    <property type="match status" value="1"/>
</dbReference>
<reference evidence="7" key="1">
    <citation type="submission" date="2019-08" db="EMBL/GenBank/DDBJ databases">
        <authorList>
            <person name="Kucharzyk K."/>
            <person name="Murdoch R.W."/>
            <person name="Higgins S."/>
            <person name="Loffler F."/>
        </authorList>
    </citation>
    <scope>NUCLEOTIDE SEQUENCE</scope>
</reference>
<dbReference type="Gene3D" id="2.40.30.10">
    <property type="entry name" value="Translation factors"/>
    <property type="match status" value="1"/>
</dbReference>
<dbReference type="GO" id="GO:0003924">
    <property type="term" value="F:GTPase activity"/>
    <property type="evidence" value="ECO:0007669"/>
    <property type="project" value="InterPro"/>
</dbReference>
<dbReference type="CDD" id="cd03709">
    <property type="entry name" value="lepA_C"/>
    <property type="match status" value="1"/>
</dbReference>
<dbReference type="GO" id="GO:0045727">
    <property type="term" value="P:positive regulation of translation"/>
    <property type="evidence" value="ECO:0007669"/>
    <property type="project" value="TreeGrafter"/>
</dbReference>
<dbReference type="Pfam" id="PF00009">
    <property type="entry name" value="GTP_EFTU"/>
    <property type="match status" value="1"/>
</dbReference>
<dbReference type="InterPro" id="IPR038363">
    <property type="entry name" value="LepA_C_sf"/>
</dbReference>
<keyword evidence="5" id="KW-0342">GTP-binding</keyword>
<evidence type="ECO:0000313" key="7">
    <source>
        <dbReference type="EMBL" id="MPM69816.1"/>
    </source>
</evidence>
<keyword evidence="2" id="KW-0547">Nucleotide-binding</keyword>
<dbReference type="GO" id="GO:0003746">
    <property type="term" value="F:translation elongation factor activity"/>
    <property type="evidence" value="ECO:0007669"/>
    <property type="project" value="UniProtKB-KW"/>
</dbReference>
<dbReference type="SMART" id="SM00838">
    <property type="entry name" value="EFG_C"/>
    <property type="match status" value="1"/>
</dbReference>
<accession>A0A645BWB5</accession>
<comment type="similarity">
    <text evidence="1">Belongs to the TRAFAC class translation factor GTPase superfamily. Classic translation factor GTPase family. LepA subfamily.</text>
</comment>
<organism evidence="7">
    <name type="scientific">bioreactor metagenome</name>
    <dbReference type="NCBI Taxonomy" id="1076179"/>
    <lineage>
        <taxon>unclassified sequences</taxon>
        <taxon>metagenomes</taxon>
        <taxon>ecological metagenomes</taxon>
    </lineage>
</organism>
<dbReference type="InterPro" id="IPR000640">
    <property type="entry name" value="EFG_V-like"/>
</dbReference>
<dbReference type="SUPFAM" id="SSF52540">
    <property type="entry name" value="P-loop containing nucleoside triphosphate hydrolases"/>
    <property type="match status" value="1"/>
</dbReference>
<dbReference type="NCBIfam" id="TIGR01393">
    <property type="entry name" value="lepA"/>
    <property type="match status" value="1"/>
</dbReference>
<evidence type="ECO:0000256" key="5">
    <source>
        <dbReference type="ARBA" id="ARBA00023134"/>
    </source>
</evidence>
<dbReference type="EMBL" id="VSSQ01023095">
    <property type="protein sequence ID" value="MPM69816.1"/>
    <property type="molecule type" value="Genomic_DNA"/>
</dbReference>
<dbReference type="Gene3D" id="3.30.70.2570">
    <property type="entry name" value="Elongation factor 4, C-terminal domain"/>
    <property type="match status" value="1"/>
</dbReference>
<dbReference type="SUPFAM" id="SSF50447">
    <property type="entry name" value="Translation proteins"/>
    <property type="match status" value="1"/>
</dbReference>
<evidence type="ECO:0000259" key="6">
    <source>
        <dbReference type="PROSITE" id="PS51722"/>
    </source>
</evidence>
<dbReference type="Pfam" id="PF00679">
    <property type="entry name" value="EFG_C"/>
    <property type="match status" value="1"/>
</dbReference>
<evidence type="ECO:0000256" key="4">
    <source>
        <dbReference type="ARBA" id="ARBA00022917"/>
    </source>
</evidence>
<dbReference type="InterPro" id="IPR013842">
    <property type="entry name" value="LepA_CTD"/>
</dbReference>
<protein>
    <submittedName>
        <fullName evidence="7">Elongation factor 4</fullName>
        <ecNumber evidence="7">3.6.5.-</ecNumber>
    </submittedName>
</protein>
<dbReference type="AlphaFoldDB" id="A0A645BWB5"/>
<dbReference type="Pfam" id="PF03144">
    <property type="entry name" value="GTP_EFTU_D2"/>
    <property type="match status" value="1"/>
</dbReference>
<keyword evidence="3 7" id="KW-0378">Hydrolase</keyword>
<dbReference type="EC" id="3.6.5.-" evidence="7"/>
<dbReference type="InterPro" id="IPR004161">
    <property type="entry name" value="EFTu-like_2"/>
</dbReference>